<gene>
    <name evidence="1" type="ORF">AVEN_150435_1</name>
</gene>
<dbReference type="Proteomes" id="UP000499080">
    <property type="component" value="Unassembled WGS sequence"/>
</dbReference>
<protein>
    <submittedName>
        <fullName evidence="1">Uncharacterized protein</fullName>
    </submittedName>
</protein>
<dbReference type="EMBL" id="BGPR01010964">
    <property type="protein sequence ID" value="GBN48904.1"/>
    <property type="molecule type" value="Genomic_DNA"/>
</dbReference>
<feature type="non-terminal residue" evidence="1">
    <location>
        <position position="1"/>
    </location>
</feature>
<dbReference type="AlphaFoldDB" id="A0A4Y2PC03"/>
<proteinExistence type="predicted"/>
<evidence type="ECO:0000313" key="2">
    <source>
        <dbReference type="Proteomes" id="UP000499080"/>
    </source>
</evidence>
<keyword evidence="2" id="KW-1185">Reference proteome</keyword>
<organism evidence="1 2">
    <name type="scientific">Araneus ventricosus</name>
    <name type="common">Orbweaver spider</name>
    <name type="synonym">Epeira ventricosa</name>
    <dbReference type="NCBI Taxonomy" id="182803"/>
    <lineage>
        <taxon>Eukaryota</taxon>
        <taxon>Metazoa</taxon>
        <taxon>Ecdysozoa</taxon>
        <taxon>Arthropoda</taxon>
        <taxon>Chelicerata</taxon>
        <taxon>Arachnida</taxon>
        <taxon>Araneae</taxon>
        <taxon>Araneomorphae</taxon>
        <taxon>Entelegynae</taxon>
        <taxon>Araneoidea</taxon>
        <taxon>Araneidae</taxon>
        <taxon>Araneus</taxon>
    </lineage>
</organism>
<name>A0A4Y2PC03_ARAVE</name>
<comment type="caution">
    <text evidence="1">The sequence shown here is derived from an EMBL/GenBank/DDBJ whole genome shotgun (WGS) entry which is preliminary data.</text>
</comment>
<sequence length="61" mass="7126">HDEESHSSDTLLIPHTHQFQAPAEYVTEDIICPLKLQIFLFQYDGGWTYKLEISNWSTPYA</sequence>
<reference evidence="1 2" key="1">
    <citation type="journal article" date="2019" name="Sci. Rep.">
        <title>Orb-weaving spider Araneus ventricosus genome elucidates the spidroin gene catalogue.</title>
        <authorList>
            <person name="Kono N."/>
            <person name="Nakamura H."/>
            <person name="Ohtoshi R."/>
            <person name="Moran D.A.P."/>
            <person name="Shinohara A."/>
            <person name="Yoshida Y."/>
            <person name="Fujiwara M."/>
            <person name="Mori M."/>
            <person name="Tomita M."/>
            <person name="Arakawa K."/>
        </authorList>
    </citation>
    <scope>NUCLEOTIDE SEQUENCE [LARGE SCALE GENOMIC DNA]</scope>
</reference>
<evidence type="ECO:0000313" key="1">
    <source>
        <dbReference type="EMBL" id="GBN48904.1"/>
    </source>
</evidence>
<accession>A0A4Y2PC03</accession>